<dbReference type="RefSeq" id="WP_344843258.1">
    <property type="nucleotide sequence ID" value="NZ_BAABDF010000003.1"/>
</dbReference>
<feature type="transmembrane region" description="Helical" evidence="6">
    <location>
        <begin position="69"/>
        <end position="91"/>
    </location>
</feature>
<feature type="transmembrane region" description="Helical" evidence="6">
    <location>
        <begin position="242"/>
        <end position="262"/>
    </location>
</feature>
<evidence type="ECO:0000259" key="7">
    <source>
        <dbReference type="Pfam" id="PF00892"/>
    </source>
</evidence>
<dbReference type="EMBL" id="BAABDF010000003">
    <property type="protein sequence ID" value="GAA3857929.1"/>
    <property type="molecule type" value="Genomic_DNA"/>
</dbReference>
<keyword evidence="9" id="KW-1185">Reference proteome</keyword>
<feature type="transmembrane region" description="Helical" evidence="6">
    <location>
        <begin position="211"/>
        <end position="230"/>
    </location>
</feature>
<evidence type="ECO:0000256" key="1">
    <source>
        <dbReference type="ARBA" id="ARBA00004141"/>
    </source>
</evidence>
<organism evidence="8 9">
    <name type="scientific">Celeribacter arenosi</name>
    <dbReference type="NCBI Taxonomy" id="792649"/>
    <lineage>
        <taxon>Bacteria</taxon>
        <taxon>Pseudomonadati</taxon>
        <taxon>Pseudomonadota</taxon>
        <taxon>Alphaproteobacteria</taxon>
        <taxon>Rhodobacterales</taxon>
        <taxon>Roseobacteraceae</taxon>
        <taxon>Celeribacter</taxon>
    </lineage>
</organism>
<dbReference type="InterPro" id="IPR037185">
    <property type="entry name" value="EmrE-like"/>
</dbReference>
<protein>
    <submittedName>
        <fullName evidence="8">DMT family transporter</fullName>
    </submittedName>
</protein>
<feature type="transmembrane region" description="Helical" evidence="6">
    <location>
        <begin position="268"/>
        <end position="285"/>
    </location>
</feature>
<comment type="subcellular location">
    <subcellularLocation>
        <location evidence="1">Membrane</location>
        <topology evidence="1">Multi-pass membrane protein</topology>
    </subcellularLocation>
</comment>
<dbReference type="Proteomes" id="UP001399917">
    <property type="component" value="Unassembled WGS sequence"/>
</dbReference>
<keyword evidence="4 6" id="KW-1133">Transmembrane helix</keyword>
<evidence type="ECO:0000256" key="4">
    <source>
        <dbReference type="ARBA" id="ARBA00022989"/>
    </source>
</evidence>
<feature type="transmembrane region" description="Helical" evidence="6">
    <location>
        <begin position="38"/>
        <end position="57"/>
    </location>
</feature>
<keyword evidence="5 6" id="KW-0472">Membrane</keyword>
<evidence type="ECO:0000256" key="2">
    <source>
        <dbReference type="ARBA" id="ARBA00009853"/>
    </source>
</evidence>
<evidence type="ECO:0000313" key="8">
    <source>
        <dbReference type="EMBL" id="GAA3857929.1"/>
    </source>
</evidence>
<evidence type="ECO:0000256" key="3">
    <source>
        <dbReference type="ARBA" id="ARBA00022692"/>
    </source>
</evidence>
<proteinExistence type="inferred from homology"/>
<accession>A0ABP7JYD7</accession>
<comment type="similarity">
    <text evidence="2">Belongs to the drug/metabolite transporter (DMT) superfamily. 10 TMS drug/metabolite exporter (DME) (TC 2.A.7.3) family.</text>
</comment>
<feature type="transmembrane region" description="Helical" evidence="6">
    <location>
        <begin position="185"/>
        <end position="205"/>
    </location>
</feature>
<dbReference type="PANTHER" id="PTHR22911">
    <property type="entry name" value="ACYL-MALONYL CONDENSING ENZYME-RELATED"/>
    <property type="match status" value="1"/>
</dbReference>
<keyword evidence="3 6" id="KW-0812">Transmembrane</keyword>
<feature type="transmembrane region" description="Helical" evidence="6">
    <location>
        <begin position="121"/>
        <end position="141"/>
    </location>
</feature>
<gene>
    <name evidence="8" type="ORF">GCM10022404_05930</name>
</gene>
<feature type="domain" description="EamA" evidence="7">
    <location>
        <begin position="154"/>
        <end position="284"/>
    </location>
</feature>
<dbReference type="PANTHER" id="PTHR22911:SF6">
    <property type="entry name" value="SOLUTE CARRIER FAMILY 35 MEMBER G1"/>
    <property type="match status" value="1"/>
</dbReference>
<comment type="caution">
    <text evidence="8">The sequence shown here is derived from an EMBL/GenBank/DDBJ whole genome shotgun (WGS) entry which is preliminary data.</text>
</comment>
<evidence type="ECO:0000256" key="5">
    <source>
        <dbReference type="ARBA" id="ARBA00023136"/>
    </source>
</evidence>
<dbReference type="SUPFAM" id="SSF103481">
    <property type="entry name" value="Multidrug resistance efflux transporter EmrE"/>
    <property type="match status" value="2"/>
</dbReference>
<evidence type="ECO:0000256" key="6">
    <source>
        <dbReference type="SAM" id="Phobius"/>
    </source>
</evidence>
<feature type="domain" description="EamA" evidence="7">
    <location>
        <begin position="4"/>
        <end position="137"/>
    </location>
</feature>
<reference evidence="9" key="1">
    <citation type="journal article" date="2019" name="Int. J. Syst. Evol. Microbiol.">
        <title>The Global Catalogue of Microorganisms (GCM) 10K type strain sequencing project: providing services to taxonomists for standard genome sequencing and annotation.</title>
        <authorList>
            <consortium name="The Broad Institute Genomics Platform"/>
            <consortium name="The Broad Institute Genome Sequencing Center for Infectious Disease"/>
            <person name="Wu L."/>
            <person name="Ma J."/>
        </authorList>
    </citation>
    <scope>NUCLEOTIDE SEQUENCE [LARGE SCALE GENOMIC DNA]</scope>
    <source>
        <strain evidence="9">JCM 17190</strain>
    </source>
</reference>
<sequence>MVMRGIALKLASITVFVSMAVLVKFASATVPPFEAAFFRSLFAIPVVGGYLAVTGRLRAGVRVNSVQAHVWRGLVGSFGMMLGFAALALLPLPDATAIGYAAPLLVVIFSAMFLDEPVRVFRFTAVFAGLLGVLIVLAPKLTLMNGEPSERELLGAVAALGGAGIAALVQLYMRKLVRTESTTSIVFWFSVTSTLMTLATLPFGWVMPAPAAFIALVGAGLCGGLGQVFLTASYRYASPAVLAPFEYSSMVLALIAGIVFFAEFPTKATMLGASIIIVAGLAIIWRERKLGLAESRLRKPTQM</sequence>
<name>A0ABP7JYD7_9RHOB</name>
<dbReference type="Pfam" id="PF00892">
    <property type="entry name" value="EamA"/>
    <property type="match status" value="2"/>
</dbReference>
<feature type="transmembrane region" description="Helical" evidence="6">
    <location>
        <begin position="153"/>
        <end position="173"/>
    </location>
</feature>
<dbReference type="InterPro" id="IPR000620">
    <property type="entry name" value="EamA_dom"/>
</dbReference>
<feature type="transmembrane region" description="Helical" evidence="6">
    <location>
        <begin position="97"/>
        <end position="114"/>
    </location>
</feature>
<evidence type="ECO:0000313" key="9">
    <source>
        <dbReference type="Proteomes" id="UP001399917"/>
    </source>
</evidence>